<keyword evidence="3" id="KW-1185">Reference proteome</keyword>
<organism evidence="2 3">
    <name type="scientific">Kistimonas scapharcae</name>
    <dbReference type="NCBI Taxonomy" id="1036133"/>
    <lineage>
        <taxon>Bacteria</taxon>
        <taxon>Pseudomonadati</taxon>
        <taxon>Pseudomonadota</taxon>
        <taxon>Gammaproteobacteria</taxon>
        <taxon>Oceanospirillales</taxon>
        <taxon>Endozoicomonadaceae</taxon>
        <taxon>Kistimonas</taxon>
    </lineage>
</organism>
<protein>
    <submittedName>
        <fullName evidence="2">Uncharacterized protein</fullName>
    </submittedName>
</protein>
<comment type="caution">
    <text evidence="2">The sequence shown here is derived from an EMBL/GenBank/DDBJ whole genome shotgun (WGS) entry which is preliminary data.</text>
</comment>
<sequence>MPLNRILLFCCLFFSTPTLLSASNAFRHSAQPLSVHHYNDLETLLLSGQPVRALINYQFCKCDDDANTEEDASDTLEEQSNHHRFIASVDWRTFWLMPPDHTDSNTNCLVTFKHNFMNTADLNYLFDNDTTLDPAHEHTWVKMTVNYAVCSDTPEQLNFHMSKRIVAASNPQENGMLYPQETYKSRVYGRCPLSAIRFYRH</sequence>
<keyword evidence="1" id="KW-0732">Signal</keyword>
<dbReference type="Proteomes" id="UP001500604">
    <property type="component" value="Unassembled WGS sequence"/>
</dbReference>
<evidence type="ECO:0000256" key="1">
    <source>
        <dbReference type="SAM" id="SignalP"/>
    </source>
</evidence>
<dbReference type="RefSeq" id="WP_345194614.1">
    <property type="nucleotide sequence ID" value="NZ_BAABFL010000112.1"/>
</dbReference>
<reference evidence="3" key="1">
    <citation type="journal article" date="2019" name="Int. J. Syst. Evol. Microbiol.">
        <title>The Global Catalogue of Microorganisms (GCM) 10K type strain sequencing project: providing services to taxonomists for standard genome sequencing and annotation.</title>
        <authorList>
            <consortium name="The Broad Institute Genomics Platform"/>
            <consortium name="The Broad Institute Genome Sequencing Center for Infectious Disease"/>
            <person name="Wu L."/>
            <person name="Ma J."/>
        </authorList>
    </citation>
    <scope>NUCLEOTIDE SEQUENCE [LARGE SCALE GENOMIC DNA]</scope>
    <source>
        <strain evidence="3">JCM 17805</strain>
    </source>
</reference>
<evidence type="ECO:0000313" key="2">
    <source>
        <dbReference type="EMBL" id="GAA4648887.1"/>
    </source>
</evidence>
<dbReference type="EMBL" id="BAABFL010000112">
    <property type="protein sequence ID" value="GAA4648887.1"/>
    <property type="molecule type" value="Genomic_DNA"/>
</dbReference>
<feature type="signal peptide" evidence="1">
    <location>
        <begin position="1"/>
        <end position="22"/>
    </location>
</feature>
<evidence type="ECO:0000313" key="3">
    <source>
        <dbReference type="Proteomes" id="UP001500604"/>
    </source>
</evidence>
<accession>A0ABP8V211</accession>
<name>A0ABP8V211_9GAMM</name>
<feature type="chain" id="PRO_5045196012" evidence="1">
    <location>
        <begin position="23"/>
        <end position="201"/>
    </location>
</feature>
<proteinExistence type="predicted"/>
<gene>
    <name evidence="2" type="ORF">GCM10023116_11610</name>
</gene>